<dbReference type="Pfam" id="PF01614">
    <property type="entry name" value="IclR_C"/>
    <property type="match status" value="1"/>
</dbReference>
<dbReference type="InterPro" id="IPR036390">
    <property type="entry name" value="WH_DNA-bd_sf"/>
</dbReference>
<dbReference type="SUPFAM" id="SSF46785">
    <property type="entry name" value="Winged helix' DNA-binding domain"/>
    <property type="match status" value="1"/>
</dbReference>
<keyword evidence="1" id="KW-0805">Transcription regulation</keyword>
<sequence length="259" mass="29141">MKFKISMTRNYLSGSIKKALAIIECVAKSPKPLKSSEVANLTQLERATAFRILTYLTSLGYLFKDVTNNLYSLGHKIFEFGDKSDFLKTLISYSIDHIRDLSRETQLITYLAVLEGPHIVYCDKVGPSGESVPRAFRMRQDAHSTALGKAMLAYKSFEELKEIYKTYTLHQHTDNTIPSLEKLYAQLRKVRKDGYSTNEAETFHYVYGVGAPILDKQNRAIAAISLSGTKSTINIKTIPILAEEITKTSKNISLKISDN</sequence>
<keyword evidence="3" id="KW-0804">Transcription</keyword>
<dbReference type="Gene3D" id="3.30.450.40">
    <property type="match status" value="1"/>
</dbReference>
<name>A0A382D498_9ZZZZ</name>
<protein>
    <recommendedName>
        <fullName evidence="7">HTH iclR-type domain-containing protein</fullName>
    </recommendedName>
</protein>
<dbReference type="InterPro" id="IPR005471">
    <property type="entry name" value="Tscrpt_reg_IclR_N"/>
</dbReference>
<dbReference type="AlphaFoldDB" id="A0A382D498"/>
<evidence type="ECO:0000313" key="6">
    <source>
        <dbReference type="EMBL" id="SVB32949.1"/>
    </source>
</evidence>
<evidence type="ECO:0000256" key="1">
    <source>
        <dbReference type="ARBA" id="ARBA00023015"/>
    </source>
</evidence>
<evidence type="ECO:0000256" key="3">
    <source>
        <dbReference type="ARBA" id="ARBA00023163"/>
    </source>
</evidence>
<reference evidence="6" key="1">
    <citation type="submission" date="2018-05" db="EMBL/GenBank/DDBJ databases">
        <authorList>
            <person name="Lanie J.A."/>
            <person name="Ng W.-L."/>
            <person name="Kazmierczak K.M."/>
            <person name="Andrzejewski T.M."/>
            <person name="Davidsen T.M."/>
            <person name="Wayne K.J."/>
            <person name="Tettelin H."/>
            <person name="Glass J.I."/>
            <person name="Rusch D."/>
            <person name="Podicherti R."/>
            <person name="Tsui H.-C.T."/>
            <person name="Winkler M.E."/>
        </authorList>
    </citation>
    <scope>NUCLEOTIDE SEQUENCE</scope>
</reference>
<dbReference type="Gene3D" id="1.10.10.10">
    <property type="entry name" value="Winged helix-like DNA-binding domain superfamily/Winged helix DNA-binding domain"/>
    <property type="match status" value="1"/>
</dbReference>
<dbReference type="PANTHER" id="PTHR30136:SF24">
    <property type="entry name" value="HTH-TYPE TRANSCRIPTIONAL REPRESSOR ALLR"/>
    <property type="match status" value="1"/>
</dbReference>
<dbReference type="GO" id="GO:0003700">
    <property type="term" value="F:DNA-binding transcription factor activity"/>
    <property type="evidence" value="ECO:0007669"/>
    <property type="project" value="TreeGrafter"/>
</dbReference>
<dbReference type="GO" id="GO:0003677">
    <property type="term" value="F:DNA binding"/>
    <property type="evidence" value="ECO:0007669"/>
    <property type="project" value="UniProtKB-KW"/>
</dbReference>
<accession>A0A382D498</accession>
<evidence type="ECO:0000256" key="2">
    <source>
        <dbReference type="ARBA" id="ARBA00023125"/>
    </source>
</evidence>
<dbReference type="PANTHER" id="PTHR30136">
    <property type="entry name" value="HELIX-TURN-HELIX TRANSCRIPTIONAL REGULATOR, ICLR FAMILY"/>
    <property type="match status" value="1"/>
</dbReference>
<keyword evidence="2" id="KW-0238">DNA-binding</keyword>
<proteinExistence type="predicted"/>
<dbReference type="InterPro" id="IPR050707">
    <property type="entry name" value="HTH_MetabolicPath_Reg"/>
</dbReference>
<dbReference type="SMART" id="SM00346">
    <property type="entry name" value="HTH_ICLR"/>
    <property type="match status" value="1"/>
</dbReference>
<feature type="domain" description="IclR-ED" evidence="5">
    <location>
        <begin position="76"/>
        <end position="258"/>
    </location>
</feature>
<dbReference type="InterPro" id="IPR029016">
    <property type="entry name" value="GAF-like_dom_sf"/>
</dbReference>
<dbReference type="PROSITE" id="PS51077">
    <property type="entry name" value="HTH_ICLR"/>
    <property type="match status" value="1"/>
</dbReference>
<gene>
    <name evidence="6" type="ORF">METZ01_LOCUS185803</name>
</gene>
<dbReference type="InterPro" id="IPR014757">
    <property type="entry name" value="Tscrpt_reg_IclR_C"/>
</dbReference>
<dbReference type="EMBL" id="UINC01037448">
    <property type="protein sequence ID" value="SVB32949.1"/>
    <property type="molecule type" value="Genomic_DNA"/>
</dbReference>
<evidence type="ECO:0008006" key="7">
    <source>
        <dbReference type="Google" id="ProtNLM"/>
    </source>
</evidence>
<evidence type="ECO:0000259" key="5">
    <source>
        <dbReference type="PROSITE" id="PS51078"/>
    </source>
</evidence>
<dbReference type="InterPro" id="IPR036388">
    <property type="entry name" value="WH-like_DNA-bd_sf"/>
</dbReference>
<dbReference type="SUPFAM" id="SSF55781">
    <property type="entry name" value="GAF domain-like"/>
    <property type="match status" value="1"/>
</dbReference>
<feature type="domain" description="HTH iclR-type" evidence="4">
    <location>
        <begin position="13"/>
        <end position="75"/>
    </location>
</feature>
<organism evidence="6">
    <name type="scientific">marine metagenome</name>
    <dbReference type="NCBI Taxonomy" id="408172"/>
    <lineage>
        <taxon>unclassified sequences</taxon>
        <taxon>metagenomes</taxon>
        <taxon>ecological metagenomes</taxon>
    </lineage>
</organism>
<dbReference type="GO" id="GO:0045892">
    <property type="term" value="P:negative regulation of DNA-templated transcription"/>
    <property type="evidence" value="ECO:0007669"/>
    <property type="project" value="TreeGrafter"/>
</dbReference>
<dbReference type="Pfam" id="PF09339">
    <property type="entry name" value="HTH_IclR"/>
    <property type="match status" value="1"/>
</dbReference>
<dbReference type="PROSITE" id="PS51078">
    <property type="entry name" value="ICLR_ED"/>
    <property type="match status" value="1"/>
</dbReference>
<evidence type="ECO:0000259" key="4">
    <source>
        <dbReference type="PROSITE" id="PS51077"/>
    </source>
</evidence>